<feature type="domain" description="Enoyl reductase (ER)" evidence="2">
    <location>
        <begin position="17"/>
        <end position="333"/>
    </location>
</feature>
<dbReference type="SUPFAM" id="SSF50129">
    <property type="entry name" value="GroES-like"/>
    <property type="match status" value="1"/>
</dbReference>
<evidence type="ECO:0000256" key="1">
    <source>
        <dbReference type="ARBA" id="ARBA00023002"/>
    </source>
</evidence>
<comment type="caution">
    <text evidence="3">The sequence shown here is derived from an EMBL/GenBank/DDBJ whole genome shotgun (WGS) entry which is preliminary data.</text>
</comment>
<keyword evidence="4" id="KW-1185">Reference proteome</keyword>
<evidence type="ECO:0000259" key="2">
    <source>
        <dbReference type="SMART" id="SM00829"/>
    </source>
</evidence>
<sequence>MLPRENRQVLLKTRPAGIPQAEHFEIVSRPLPELAQGELLVRNAYLSVEPAMRGWVNSAANYSTPVGLGEVMRGFSAGEVVASRHPGFEEGDLVMGMLGWQEYALTDGKAIRRKVKERDLPLSLSLGVLGINGITAWFALSEVGEPRPGDTVVVSTAAGAVGSAVGQIAKIAGCRTVGIAGGPAKAQLCVEAFGYDIALDYKSATFERDLAAALPGGADVYYDNTAGAISDAVLQHINKGARIVVCGTASVANWEPWPHGPRVERHLLNKAARMQGFLVWDYEHRYEEAVTRLAGWVRDGRLRYREEIVEGIEQAPGSIASLYRGENHGKRLIQLTHR</sequence>
<dbReference type="Pfam" id="PF00107">
    <property type="entry name" value="ADH_zinc_N"/>
    <property type="match status" value="1"/>
</dbReference>
<evidence type="ECO:0000313" key="4">
    <source>
        <dbReference type="Proteomes" id="UP000245712"/>
    </source>
</evidence>
<reference evidence="3 4" key="1">
    <citation type="submission" date="2018-05" db="EMBL/GenBank/DDBJ databases">
        <title>Genomic Encyclopedia of Type Strains, Phase IV (KMG-V): Genome sequencing to study the core and pangenomes of soil and plant-associated prokaryotes.</title>
        <authorList>
            <person name="Whitman W."/>
        </authorList>
    </citation>
    <scope>NUCLEOTIDE SEQUENCE [LARGE SCALE GENOMIC DNA]</scope>
    <source>
        <strain evidence="3 4">SCZa-39</strain>
    </source>
</reference>
<dbReference type="InterPro" id="IPR013149">
    <property type="entry name" value="ADH-like_C"/>
</dbReference>
<dbReference type="Gene3D" id="3.40.50.720">
    <property type="entry name" value="NAD(P)-binding Rossmann-like Domain"/>
    <property type="match status" value="1"/>
</dbReference>
<dbReference type="CDD" id="cd05288">
    <property type="entry name" value="PGDH"/>
    <property type="match status" value="1"/>
</dbReference>
<organism evidence="3 4">
    <name type="scientific">Paraburkholderia unamae</name>
    <dbReference type="NCBI Taxonomy" id="219649"/>
    <lineage>
        <taxon>Bacteria</taxon>
        <taxon>Pseudomonadati</taxon>
        <taxon>Pseudomonadota</taxon>
        <taxon>Betaproteobacteria</taxon>
        <taxon>Burkholderiales</taxon>
        <taxon>Burkholderiaceae</taxon>
        <taxon>Paraburkholderia</taxon>
    </lineage>
</organism>
<dbReference type="InterPro" id="IPR036291">
    <property type="entry name" value="NAD(P)-bd_dom_sf"/>
</dbReference>
<dbReference type="InterPro" id="IPR011032">
    <property type="entry name" value="GroES-like_sf"/>
</dbReference>
<dbReference type="PANTHER" id="PTHR43205:SF7">
    <property type="entry name" value="PROSTAGLANDIN REDUCTASE 1"/>
    <property type="match status" value="1"/>
</dbReference>
<dbReference type="InterPro" id="IPR041694">
    <property type="entry name" value="ADH_N_2"/>
</dbReference>
<accession>A0ABX5KJL2</accession>
<evidence type="ECO:0000313" key="3">
    <source>
        <dbReference type="EMBL" id="PVX75648.1"/>
    </source>
</evidence>
<dbReference type="Proteomes" id="UP000245712">
    <property type="component" value="Unassembled WGS sequence"/>
</dbReference>
<dbReference type="Gene3D" id="3.90.180.10">
    <property type="entry name" value="Medium-chain alcohol dehydrogenases, catalytic domain"/>
    <property type="match status" value="1"/>
</dbReference>
<dbReference type="SMART" id="SM00829">
    <property type="entry name" value="PKS_ER"/>
    <property type="match status" value="1"/>
</dbReference>
<dbReference type="Pfam" id="PF16884">
    <property type="entry name" value="ADH_N_2"/>
    <property type="match status" value="1"/>
</dbReference>
<dbReference type="InterPro" id="IPR045010">
    <property type="entry name" value="MDR_fam"/>
</dbReference>
<dbReference type="PANTHER" id="PTHR43205">
    <property type="entry name" value="PROSTAGLANDIN REDUCTASE"/>
    <property type="match status" value="1"/>
</dbReference>
<name>A0ABX5KJL2_9BURK</name>
<dbReference type="RefSeq" id="WP_208949031.1">
    <property type="nucleotide sequence ID" value="NZ_QEOB01000017.1"/>
</dbReference>
<keyword evidence="1" id="KW-0560">Oxidoreductase</keyword>
<protein>
    <recommendedName>
        <fullName evidence="2">Enoyl reductase (ER) domain-containing protein</fullName>
    </recommendedName>
</protein>
<proteinExistence type="predicted"/>
<gene>
    <name evidence="3" type="ORF">C7402_11760</name>
</gene>
<dbReference type="EMBL" id="QEOB01000017">
    <property type="protein sequence ID" value="PVX75648.1"/>
    <property type="molecule type" value="Genomic_DNA"/>
</dbReference>
<dbReference type="InterPro" id="IPR020843">
    <property type="entry name" value="ER"/>
</dbReference>
<dbReference type="SUPFAM" id="SSF51735">
    <property type="entry name" value="NAD(P)-binding Rossmann-fold domains"/>
    <property type="match status" value="1"/>
</dbReference>